<gene>
    <name evidence="1" type="ORF">ElP_27000</name>
</gene>
<dbReference type="RefSeq" id="WP_145269962.1">
    <property type="nucleotide sequence ID" value="NZ_CP036426.1"/>
</dbReference>
<dbReference type="KEGG" id="tpla:ElP_27000"/>
<evidence type="ECO:0000313" key="2">
    <source>
        <dbReference type="Proteomes" id="UP000317835"/>
    </source>
</evidence>
<dbReference type="AlphaFoldDB" id="A0A518H1W8"/>
<organism evidence="1 2">
    <name type="scientific">Tautonia plasticadhaerens</name>
    <dbReference type="NCBI Taxonomy" id="2527974"/>
    <lineage>
        <taxon>Bacteria</taxon>
        <taxon>Pseudomonadati</taxon>
        <taxon>Planctomycetota</taxon>
        <taxon>Planctomycetia</taxon>
        <taxon>Isosphaerales</taxon>
        <taxon>Isosphaeraceae</taxon>
        <taxon>Tautonia</taxon>
    </lineage>
</organism>
<dbReference type="Proteomes" id="UP000317835">
    <property type="component" value="Chromosome"/>
</dbReference>
<reference evidence="1 2" key="1">
    <citation type="submission" date="2019-02" db="EMBL/GenBank/DDBJ databases">
        <title>Deep-cultivation of Planctomycetes and their phenomic and genomic characterization uncovers novel biology.</title>
        <authorList>
            <person name="Wiegand S."/>
            <person name="Jogler M."/>
            <person name="Boedeker C."/>
            <person name="Pinto D."/>
            <person name="Vollmers J."/>
            <person name="Rivas-Marin E."/>
            <person name="Kohn T."/>
            <person name="Peeters S.H."/>
            <person name="Heuer A."/>
            <person name="Rast P."/>
            <person name="Oberbeckmann S."/>
            <person name="Bunk B."/>
            <person name="Jeske O."/>
            <person name="Meyerdierks A."/>
            <person name="Storesund J.E."/>
            <person name="Kallscheuer N."/>
            <person name="Luecker S."/>
            <person name="Lage O.M."/>
            <person name="Pohl T."/>
            <person name="Merkel B.J."/>
            <person name="Hornburger P."/>
            <person name="Mueller R.-W."/>
            <person name="Bruemmer F."/>
            <person name="Labrenz M."/>
            <person name="Spormann A.M."/>
            <person name="Op den Camp H."/>
            <person name="Overmann J."/>
            <person name="Amann R."/>
            <person name="Jetten M.S.M."/>
            <person name="Mascher T."/>
            <person name="Medema M.H."/>
            <person name="Devos D.P."/>
            <person name="Kaster A.-K."/>
            <person name="Ovreas L."/>
            <person name="Rohde M."/>
            <person name="Galperin M.Y."/>
            <person name="Jogler C."/>
        </authorList>
    </citation>
    <scope>NUCLEOTIDE SEQUENCE [LARGE SCALE GENOMIC DNA]</scope>
    <source>
        <strain evidence="1 2">ElP</strain>
    </source>
</reference>
<proteinExistence type="predicted"/>
<dbReference type="EMBL" id="CP036426">
    <property type="protein sequence ID" value="QDV34804.1"/>
    <property type="molecule type" value="Genomic_DNA"/>
</dbReference>
<keyword evidence="2" id="KW-1185">Reference proteome</keyword>
<name>A0A518H1W8_9BACT</name>
<sequence>MRSKSSSILISMLGLALLNGCSNPSRQDGTQVQVTEETKAQIQDMRDTYKDMADDRFKGQ</sequence>
<accession>A0A518H1W8</accession>
<protein>
    <submittedName>
        <fullName evidence="1">Uncharacterized protein</fullName>
    </submittedName>
</protein>
<evidence type="ECO:0000313" key="1">
    <source>
        <dbReference type="EMBL" id="QDV34804.1"/>
    </source>
</evidence>